<evidence type="ECO:0000313" key="3">
    <source>
        <dbReference type="Proteomes" id="UP001296104"/>
    </source>
</evidence>
<dbReference type="PANTHER" id="PTHR38119">
    <property type="entry name" value="BTB DOMAIN-CONTAINING PROTEIN-RELATED"/>
    <property type="match status" value="1"/>
</dbReference>
<dbReference type="AlphaFoldDB" id="A0AAI8YZ79"/>
<accession>A0AAI8YZ79</accession>
<comment type="caution">
    <text evidence="2">The sequence shown here is derived from an EMBL/GenBank/DDBJ whole genome shotgun (WGS) entry which is preliminary data.</text>
</comment>
<dbReference type="PANTHER" id="PTHR38119:SF2">
    <property type="entry name" value="TRANSCRIPTION FACTOR DOMAIN-CONTAINING PROTEIN"/>
    <property type="match status" value="1"/>
</dbReference>
<feature type="compositionally biased region" description="Polar residues" evidence="1">
    <location>
        <begin position="496"/>
        <end position="505"/>
    </location>
</feature>
<name>A0AAI8YZ79_9PEZI</name>
<sequence length="514" mass="58813">MDGADHRQMRDLVNTNEDQVRIVFSDEFQCVVNADFLSRRSFTIGNLLAGAPRPPLTAAAKESNAPLYQLNLTKNQLQGAYHPYTFRVVPLDSHGDPLETATEQRLFRMFGDDSRPHAQGDRDDNIHPDISSAFEAVFDAIYKGCIDQGRIDLGYIDDEPLHRILDAALDIMKAAEYLKCVGIVAQPMEAILLAQGQLLYYSISHMPISWLQLSYRIRSKPIFKEALIHATGQWNSHGVQQGIREGLLPDRVVDILEAKAGFIADGVLQVERRLGSYYPDVITRQQPSGRVSNDRCGRGDYANDIYMWMALNVFNKWCIDLMTSDHTRHSADMGFAFIRAVSEGGNAYLDRTTMLEHFHGRFPMSGKGMAGVEHRLLEIKEFVKEWARPLMRTKTQLNLDEYPVEYFTHVSVVNTDFPWLNHDNHDDDEEFNGLHVNEEVVDAKTRYPVYYGPRGERDDDIYVYEEVDGKDGKYTLRSERPQRGSPVYQSHRGNDNYCNYQGTQMKSEDDEMYE</sequence>
<keyword evidence="3" id="KW-1185">Reference proteome</keyword>
<proteinExistence type="predicted"/>
<evidence type="ECO:0000256" key="1">
    <source>
        <dbReference type="SAM" id="MobiDB-lite"/>
    </source>
</evidence>
<protein>
    <submittedName>
        <fullName evidence="2">Uncharacterized protein</fullName>
    </submittedName>
</protein>
<organism evidence="2 3">
    <name type="scientific">Lecanosticta acicola</name>
    <dbReference type="NCBI Taxonomy" id="111012"/>
    <lineage>
        <taxon>Eukaryota</taxon>
        <taxon>Fungi</taxon>
        <taxon>Dikarya</taxon>
        <taxon>Ascomycota</taxon>
        <taxon>Pezizomycotina</taxon>
        <taxon>Dothideomycetes</taxon>
        <taxon>Dothideomycetidae</taxon>
        <taxon>Mycosphaerellales</taxon>
        <taxon>Mycosphaerellaceae</taxon>
        <taxon>Lecanosticta</taxon>
    </lineage>
</organism>
<reference evidence="2" key="1">
    <citation type="submission" date="2023-11" db="EMBL/GenBank/DDBJ databases">
        <authorList>
            <person name="Alioto T."/>
            <person name="Alioto T."/>
            <person name="Gomez Garrido J."/>
        </authorList>
    </citation>
    <scope>NUCLEOTIDE SEQUENCE</scope>
</reference>
<dbReference type="Proteomes" id="UP001296104">
    <property type="component" value="Unassembled WGS sequence"/>
</dbReference>
<evidence type="ECO:0000313" key="2">
    <source>
        <dbReference type="EMBL" id="CAK4019766.1"/>
    </source>
</evidence>
<feature type="region of interest" description="Disordered" evidence="1">
    <location>
        <begin position="475"/>
        <end position="514"/>
    </location>
</feature>
<dbReference type="EMBL" id="CAVMBE010000027">
    <property type="protein sequence ID" value="CAK4019766.1"/>
    <property type="molecule type" value="Genomic_DNA"/>
</dbReference>
<gene>
    <name evidence="2" type="ORF">LECACI_7A004709</name>
</gene>